<dbReference type="EMBL" id="JADCNM010000006">
    <property type="protein sequence ID" value="KAG0478976.1"/>
    <property type="molecule type" value="Genomic_DNA"/>
</dbReference>
<evidence type="ECO:0000313" key="2">
    <source>
        <dbReference type="Proteomes" id="UP000639772"/>
    </source>
</evidence>
<reference evidence="1 2" key="1">
    <citation type="journal article" date="2020" name="Nat. Food">
        <title>A phased Vanilla planifolia genome enables genetic improvement of flavour and production.</title>
        <authorList>
            <person name="Hasing T."/>
            <person name="Tang H."/>
            <person name="Brym M."/>
            <person name="Khazi F."/>
            <person name="Huang T."/>
            <person name="Chambers A.H."/>
        </authorList>
    </citation>
    <scope>NUCLEOTIDE SEQUENCE [LARGE SCALE GENOMIC DNA]</scope>
    <source>
        <tissue evidence="1">Leaf</tissue>
    </source>
</reference>
<evidence type="ECO:0000313" key="1">
    <source>
        <dbReference type="EMBL" id="KAG0478976.1"/>
    </source>
</evidence>
<organism evidence="1 2">
    <name type="scientific">Vanilla planifolia</name>
    <name type="common">Vanilla</name>
    <dbReference type="NCBI Taxonomy" id="51239"/>
    <lineage>
        <taxon>Eukaryota</taxon>
        <taxon>Viridiplantae</taxon>
        <taxon>Streptophyta</taxon>
        <taxon>Embryophyta</taxon>
        <taxon>Tracheophyta</taxon>
        <taxon>Spermatophyta</taxon>
        <taxon>Magnoliopsida</taxon>
        <taxon>Liliopsida</taxon>
        <taxon>Asparagales</taxon>
        <taxon>Orchidaceae</taxon>
        <taxon>Vanilloideae</taxon>
        <taxon>Vanilleae</taxon>
        <taxon>Vanilla</taxon>
    </lineage>
</organism>
<protein>
    <submittedName>
        <fullName evidence="1">Uncharacterized protein</fullName>
    </submittedName>
</protein>
<gene>
    <name evidence="1" type="ORF">HPP92_013695</name>
</gene>
<sequence length="90" mass="10784">MNRESTLQRYKISSERMKFYLRNKEKSQMGSPKFQLGNHSTEQIRGLLEWKNSSTKKPIMRNTHHRFWLRAKRKLRTPTDAVHILSLLSV</sequence>
<name>A0A835V0V4_VANPL</name>
<proteinExistence type="predicted"/>
<dbReference type="AlphaFoldDB" id="A0A835V0V4"/>
<comment type="caution">
    <text evidence="1">The sequence shown here is derived from an EMBL/GenBank/DDBJ whole genome shotgun (WGS) entry which is preliminary data.</text>
</comment>
<accession>A0A835V0V4</accession>
<dbReference type="Proteomes" id="UP000639772">
    <property type="component" value="Chromosome 6"/>
</dbReference>